<dbReference type="InterPro" id="IPR014910">
    <property type="entry name" value="YdhR"/>
</dbReference>
<proteinExistence type="predicted"/>
<dbReference type="Gene3D" id="3.30.70.100">
    <property type="match status" value="1"/>
</dbReference>
<evidence type="ECO:0000313" key="1">
    <source>
        <dbReference type="EMBL" id="NWN90816.1"/>
    </source>
</evidence>
<comment type="caution">
    <text evidence="1">The sequence shown here is derived from an EMBL/GenBank/DDBJ whole genome shotgun (WGS) entry which is preliminary data.</text>
</comment>
<gene>
    <name evidence="1" type="ORF">HLV39_04805</name>
</gene>
<evidence type="ECO:0000313" key="2">
    <source>
        <dbReference type="Proteomes" id="UP000536442"/>
    </source>
</evidence>
<dbReference type="NCBIfam" id="NF008333">
    <property type="entry name" value="PRK11118.1"/>
    <property type="match status" value="1"/>
</dbReference>
<dbReference type="SUPFAM" id="SSF54909">
    <property type="entry name" value="Dimeric alpha+beta barrel"/>
    <property type="match status" value="1"/>
</dbReference>
<name>A0A851HTJ4_9GAMM</name>
<dbReference type="EMBL" id="JABEVQ010000002">
    <property type="protein sequence ID" value="NWN90816.1"/>
    <property type="molecule type" value="Genomic_DNA"/>
</dbReference>
<dbReference type="Pfam" id="PF08803">
    <property type="entry name" value="ydhR"/>
    <property type="match status" value="1"/>
</dbReference>
<sequence length="129" mass="14779">MTVRLAEYSTPWHVVWHCLSKQERYQVAKLLQIDFPFTGPFGSEMAEALKGLAVSITEEPGFIWKIWTENAAEKEAGGIYLFETEETAQAYLEKHTARLKELGVEKVNAKIFDVNEDLSRITKQQSRNT</sequence>
<dbReference type="PANTHER" id="PTHR39169">
    <property type="match status" value="1"/>
</dbReference>
<organism evidence="1 2">
    <name type="scientific">Marinobacter adhaerens</name>
    <dbReference type="NCBI Taxonomy" id="1033846"/>
    <lineage>
        <taxon>Bacteria</taxon>
        <taxon>Pseudomonadati</taxon>
        <taxon>Pseudomonadota</taxon>
        <taxon>Gammaproteobacteria</taxon>
        <taxon>Pseudomonadales</taxon>
        <taxon>Marinobacteraceae</taxon>
        <taxon>Marinobacter</taxon>
    </lineage>
</organism>
<dbReference type="Proteomes" id="UP000536442">
    <property type="component" value="Unassembled WGS sequence"/>
</dbReference>
<dbReference type="AlphaFoldDB" id="A0A851HTJ4"/>
<dbReference type="GO" id="GO:0004497">
    <property type="term" value="F:monooxygenase activity"/>
    <property type="evidence" value="ECO:0007669"/>
    <property type="project" value="UniProtKB-KW"/>
</dbReference>
<dbReference type="InterPro" id="IPR011008">
    <property type="entry name" value="Dimeric_a/b-barrel"/>
</dbReference>
<dbReference type="PANTHER" id="PTHR39169:SF1">
    <property type="entry name" value="MONOOXYGENASE YDHR-RELATED"/>
    <property type="match status" value="1"/>
</dbReference>
<keyword evidence="2" id="KW-1185">Reference proteome</keyword>
<keyword evidence="1" id="KW-0560">Oxidoreductase</keyword>
<accession>A0A851HTJ4</accession>
<reference evidence="1 2" key="1">
    <citation type="submission" date="2020-03" db="EMBL/GenBank/DDBJ databases">
        <title>Metagenomic, metatranscriptomic, and metabolomic analyses revealed the key microbes and metabolic features during the fermentation of ganjang, Korean traditional soy sauce.</title>
        <authorList>
            <person name="Chun B.H."/>
            <person name="Jeon C.O."/>
        </authorList>
    </citation>
    <scope>NUCLEOTIDE SEQUENCE [LARGE SCALE GENOMIC DNA]</scope>
    <source>
        <strain evidence="1 2">KG14</strain>
    </source>
</reference>
<keyword evidence="1" id="KW-0503">Monooxygenase</keyword>
<protein>
    <submittedName>
        <fullName evidence="1">Monooxygenase</fullName>
    </submittedName>
</protein>